<proteinExistence type="predicted"/>
<evidence type="ECO:0000313" key="1">
    <source>
        <dbReference type="EMBL" id="AVZ45177.1"/>
    </source>
</evidence>
<dbReference type="EMBL" id="MG748548">
    <property type="protein sequence ID" value="AVZ45177.1"/>
    <property type="molecule type" value="Genomic_DNA"/>
</dbReference>
<keyword evidence="2" id="KW-1185">Reference proteome</keyword>
<reference evidence="2" key="1">
    <citation type="submission" date="2018-01" db="EMBL/GenBank/DDBJ databases">
        <authorList>
            <person name="van Mierlo J.T."/>
            <person name="Hagens S."/>
            <person name="Witte S."/>
            <person name="Klamert S."/>
            <person name="van de Straat L."/>
        </authorList>
    </citation>
    <scope>NUCLEOTIDE SEQUENCE [LARGE SCALE GENOMIC DNA]</scope>
</reference>
<dbReference type="KEGG" id="vg:77949049"/>
<evidence type="ECO:0000313" key="2">
    <source>
        <dbReference type="Proteomes" id="UP000257884"/>
    </source>
</evidence>
<accession>A0A2Z3DPN3</accession>
<dbReference type="RefSeq" id="YP_010672762.1">
    <property type="nucleotide sequence ID" value="NC_070979.1"/>
</dbReference>
<dbReference type="GeneID" id="77949049"/>
<name>A0A2Z3DPN3_9CAUD</name>
<sequence length="91" mass="9962">MSMLKLRLLRVNVKITNRTDRVRLESLENGAVFKHPDSDTLYVKGFVHNTPNVSVKSGRTLALRLCDGLVTAPDSTCHVVPVSAELLVSGC</sequence>
<protein>
    <submittedName>
        <fullName evidence="1">Uncharacterized protein</fullName>
    </submittedName>
</protein>
<dbReference type="Proteomes" id="UP000257884">
    <property type="component" value="Segment"/>
</dbReference>
<organism evidence="1 2">
    <name type="scientific">Escherichia phage EP335</name>
    <dbReference type="NCBI Taxonomy" id="2070199"/>
    <lineage>
        <taxon>Viruses</taxon>
        <taxon>Duplodnaviria</taxon>
        <taxon>Heunggongvirae</taxon>
        <taxon>Uroviricota</taxon>
        <taxon>Caudoviricetes</taxon>
        <taxon>Mktvariviridae</taxon>
        <taxon>Gordonclarkvirinae</taxon>
        <taxon>Nieuwekanaalvirus</taxon>
        <taxon>Nieuwekanaalvirus EP335</taxon>
    </lineage>
</organism>